<dbReference type="InterPro" id="IPR029044">
    <property type="entry name" value="Nucleotide-diphossugar_trans"/>
</dbReference>
<dbReference type="EMBL" id="QICL01000002">
    <property type="protein sequence ID" value="PXV68065.1"/>
    <property type="molecule type" value="Genomic_DNA"/>
</dbReference>
<organism evidence="2 3">
    <name type="scientific">Dysgonomonas alginatilytica</name>
    <dbReference type="NCBI Taxonomy" id="1605892"/>
    <lineage>
        <taxon>Bacteria</taxon>
        <taxon>Pseudomonadati</taxon>
        <taxon>Bacteroidota</taxon>
        <taxon>Bacteroidia</taxon>
        <taxon>Bacteroidales</taxon>
        <taxon>Dysgonomonadaceae</taxon>
        <taxon>Dysgonomonas</taxon>
    </lineage>
</organism>
<reference evidence="2 3" key="1">
    <citation type="submission" date="2018-03" db="EMBL/GenBank/DDBJ databases">
        <title>Genomic Encyclopedia of Archaeal and Bacterial Type Strains, Phase II (KMG-II): from individual species to whole genera.</title>
        <authorList>
            <person name="Goeker M."/>
        </authorList>
    </citation>
    <scope>NUCLEOTIDE SEQUENCE [LARGE SCALE GENOMIC DNA]</scope>
    <source>
        <strain evidence="2 3">DSM 100214</strain>
    </source>
</reference>
<dbReference type="PANTHER" id="PTHR22916">
    <property type="entry name" value="GLYCOSYLTRANSFERASE"/>
    <property type="match status" value="1"/>
</dbReference>
<dbReference type="InterPro" id="IPR001173">
    <property type="entry name" value="Glyco_trans_2-like"/>
</dbReference>
<evidence type="ECO:0000313" key="2">
    <source>
        <dbReference type="EMBL" id="PXV68065.1"/>
    </source>
</evidence>
<dbReference type="SUPFAM" id="SSF53448">
    <property type="entry name" value="Nucleotide-diphospho-sugar transferases"/>
    <property type="match status" value="1"/>
</dbReference>
<feature type="domain" description="Glycosyltransferase 2-like" evidence="1">
    <location>
        <begin position="5"/>
        <end position="104"/>
    </location>
</feature>
<evidence type="ECO:0000259" key="1">
    <source>
        <dbReference type="Pfam" id="PF00535"/>
    </source>
</evidence>
<dbReference type="AlphaFoldDB" id="A0A2V3PZV9"/>
<comment type="caution">
    <text evidence="2">The sequence shown here is derived from an EMBL/GenBank/DDBJ whole genome shotgun (WGS) entry which is preliminary data.</text>
</comment>
<dbReference type="Pfam" id="PF00535">
    <property type="entry name" value="Glycos_transf_2"/>
    <property type="match status" value="1"/>
</dbReference>
<dbReference type="Proteomes" id="UP000247973">
    <property type="component" value="Unassembled WGS sequence"/>
</dbReference>
<gene>
    <name evidence="2" type="ORF">CLV62_10295</name>
</gene>
<name>A0A2V3PZV9_9BACT</name>
<evidence type="ECO:0000313" key="3">
    <source>
        <dbReference type="Proteomes" id="UP000247973"/>
    </source>
</evidence>
<dbReference type="Gene3D" id="3.90.550.10">
    <property type="entry name" value="Spore Coat Polysaccharide Biosynthesis Protein SpsA, Chain A"/>
    <property type="match status" value="1"/>
</dbReference>
<proteinExistence type="predicted"/>
<keyword evidence="2" id="KW-0808">Transferase</keyword>
<keyword evidence="3" id="KW-1185">Reference proteome</keyword>
<protein>
    <submittedName>
        <fullName evidence="2">Glycosyl transferase family 2</fullName>
    </submittedName>
</protein>
<sequence>MNKISIITVNRNNADGLEKTIKSVIKQTYTNYEFIIIDGASTDNSVDIIKQYSSKISFWISEKDTGIFNAMNKGINRSTGDYCYFLNSADTFADDNVLKDIFETQTYTAPFINGHQINDFGSYTQKVPCLNRNLTLFDFYWGTIKHQATFIRRDLFDTYGLYDESLKITSDWKFFLQTIGLHNEQPLFIDVDIVLFEWNGLSTNPELTATHKNERTLVLDEYIPRSIQSDYEHFHEMSDYKYIVDVMKKNRVFTFLVKVLVKVFK</sequence>
<dbReference type="PANTHER" id="PTHR22916:SF67">
    <property type="entry name" value="COLANIC ACID BIOSYNTHESIS GLYCOSYL TRANSFERASE WCAE-RELATED"/>
    <property type="match status" value="1"/>
</dbReference>
<dbReference type="GO" id="GO:0016758">
    <property type="term" value="F:hexosyltransferase activity"/>
    <property type="evidence" value="ECO:0007669"/>
    <property type="project" value="UniProtKB-ARBA"/>
</dbReference>
<accession>A0A2V3PZV9</accession>
<dbReference type="CDD" id="cd06433">
    <property type="entry name" value="GT_2_WfgS_like"/>
    <property type="match status" value="1"/>
</dbReference>
<dbReference type="RefSeq" id="WP_170120006.1">
    <property type="nucleotide sequence ID" value="NZ_QICL01000002.1"/>
</dbReference>